<dbReference type="EMBL" id="BKCP01005572">
    <property type="protein sequence ID" value="GER39011.1"/>
    <property type="molecule type" value="Genomic_DNA"/>
</dbReference>
<evidence type="ECO:0000256" key="1">
    <source>
        <dbReference type="SAM" id="MobiDB-lite"/>
    </source>
</evidence>
<gene>
    <name evidence="2" type="ORF">STAS_15558</name>
</gene>
<reference evidence="3" key="1">
    <citation type="journal article" date="2019" name="Curr. Biol.">
        <title>Genome Sequence of Striga asiatica Provides Insight into the Evolution of Plant Parasitism.</title>
        <authorList>
            <person name="Yoshida S."/>
            <person name="Kim S."/>
            <person name="Wafula E.K."/>
            <person name="Tanskanen J."/>
            <person name="Kim Y.M."/>
            <person name="Honaas L."/>
            <person name="Yang Z."/>
            <person name="Spallek T."/>
            <person name="Conn C.E."/>
            <person name="Ichihashi Y."/>
            <person name="Cheong K."/>
            <person name="Cui S."/>
            <person name="Der J.P."/>
            <person name="Gundlach H."/>
            <person name="Jiao Y."/>
            <person name="Hori C."/>
            <person name="Ishida J.K."/>
            <person name="Kasahara H."/>
            <person name="Kiba T."/>
            <person name="Kim M.S."/>
            <person name="Koo N."/>
            <person name="Laohavisit A."/>
            <person name="Lee Y.H."/>
            <person name="Lumba S."/>
            <person name="McCourt P."/>
            <person name="Mortimer J.C."/>
            <person name="Mutuku J.M."/>
            <person name="Nomura T."/>
            <person name="Sasaki-Sekimoto Y."/>
            <person name="Seto Y."/>
            <person name="Wang Y."/>
            <person name="Wakatake T."/>
            <person name="Sakakibara H."/>
            <person name="Demura T."/>
            <person name="Yamaguchi S."/>
            <person name="Yoneyama K."/>
            <person name="Manabe R.I."/>
            <person name="Nelson D.C."/>
            <person name="Schulman A.H."/>
            <person name="Timko M.P."/>
            <person name="dePamphilis C.W."/>
            <person name="Choi D."/>
            <person name="Shirasu K."/>
        </authorList>
    </citation>
    <scope>NUCLEOTIDE SEQUENCE [LARGE SCALE GENOMIC DNA]</scope>
    <source>
        <strain evidence="3">cv. UVA1</strain>
    </source>
</reference>
<feature type="compositionally biased region" description="Basic and acidic residues" evidence="1">
    <location>
        <begin position="14"/>
        <end position="23"/>
    </location>
</feature>
<dbReference type="Proteomes" id="UP000325081">
    <property type="component" value="Unassembled WGS sequence"/>
</dbReference>
<evidence type="ECO:0000313" key="2">
    <source>
        <dbReference type="EMBL" id="GER39011.1"/>
    </source>
</evidence>
<protein>
    <submittedName>
        <fullName evidence="2">Microtubule-associated proteins 70-2</fullName>
    </submittedName>
</protein>
<feature type="region of interest" description="Disordered" evidence="1">
    <location>
        <begin position="1"/>
        <end position="25"/>
    </location>
</feature>
<proteinExistence type="predicted"/>
<comment type="caution">
    <text evidence="2">The sequence shown here is derived from an EMBL/GenBank/DDBJ whole genome shotgun (WGS) entry which is preliminary data.</text>
</comment>
<dbReference type="AlphaFoldDB" id="A0A5A7Q277"/>
<organism evidence="2 3">
    <name type="scientific">Striga asiatica</name>
    <name type="common">Asiatic witchweed</name>
    <name type="synonym">Buchnera asiatica</name>
    <dbReference type="NCBI Taxonomy" id="4170"/>
    <lineage>
        <taxon>Eukaryota</taxon>
        <taxon>Viridiplantae</taxon>
        <taxon>Streptophyta</taxon>
        <taxon>Embryophyta</taxon>
        <taxon>Tracheophyta</taxon>
        <taxon>Spermatophyta</taxon>
        <taxon>Magnoliopsida</taxon>
        <taxon>eudicotyledons</taxon>
        <taxon>Gunneridae</taxon>
        <taxon>Pentapetalae</taxon>
        <taxon>asterids</taxon>
        <taxon>lamiids</taxon>
        <taxon>Lamiales</taxon>
        <taxon>Orobanchaceae</taxon>
        <taxon>Buchnereae</taxon>
        <taxon>Striga</taxon>
    </lineage>
</organism>
<sequence>MGGRLPSCPPFEPSPRRQEKETKTFSPGAISTIGATSWFTTAGSILFSLFKITAVPFRAISFFFYMVLLAWPKHHDHGICCSWSGWFQPICLKPFRSPEKPPMNRISYQNQNYHREGPEVSTTFRSAHVSEKLHPKLDTGFTRQLSSRDEALSLSADQAMED</sequence>
<name>A0A5A7Q277_STRAF</name>
<accession>A0A5A7Q277</accession>
<keyword evidence="3" id="KW-1185">Reference proteome</keyword>
<evidence type="ECO:0000313" key="3">
    <source>
        <dbReference type="Proteomes" id="UP000325081"/>
    </source>
</evidence>